<keyword evidence="1" id="KW-0812">Transmembrane</keyword>
<dbReference type="OrthoDB" id="10259699at2759"/>
<dbReference type="Proteomes" id="UP000179807">
    <property type="component" value="Unassembled WGS sequence"/>
</dbReference>
<proteinExistence type="predicted"/>
<dbReference type="VEuPathDB" id="TrichDB:TRFO_12727"/>
<comment type="caution">
    <text evidence="2">The sequence shown here is derived from an EMBL/GenBank/DDBJ whole genome shotgun (WGS) entry which is preliminary data.</text>
</comment>
<name>A0A1J4L4W7_9EUKA</name>
<evidence type="ECO:0008006" key="4">
    <source>
        <dbReference type="Google" id="ProtNLM"/>
    </source>
</evidence>
<organism evidence="2 3">
    <name type="scientific">Tritrichomonas foetus</name>
    <dbReference type="NCBI Taxonomy" id="1144522"/>
    <lineage>
        <taxon>Eukaryota</taxon>
        <taxon>Metamonada</taxon>
        <taxon>Parabasalia</taxon>
        <taxon>Tritrichomonadida</taxon>
        <taxon>Tritrichomonadidae</taxon>
        <taxon>Tritrichomonas</taxon>
    </lineage>
</organism>
<evidence type="ECO:0000256" key="1">
    <source>
        <dbReference type="SAM" id="Phobius"/>
    </source>
</evidence>
<keyword evidence="3" id="KW-1185">Reference proteome</keyword>
<sequence>MEDILPKWISILSDDSVQNILLTGCGGGFDFTNALLMIPFIFKMKKKLIIVSNSFSTINSTYKDYETVFSNETRALAKKIVPGKDKPNSGYMPEKIFIDIINQHFPENDMELYATEAHYMPAPTATEFLKKLCQEKSIDCVITIDGGSDSLMKGDEYEIATIAEDFISLVTVQNLMHDKSLNIKYGILIAVGIGADRVHGASDASSLRAIAELTRMGGFLGSNSINQDSLGFKMYSELLLESKKHFQSIVGSFIAAAAVGQFGPAYPDIRPVKVPRNFERSGVPEECITLFNLDEEGNEHDEINNNRADKSSTYIWPIMAQFYAFDVNVVLERCLLGEDAKGRFGYQDTLRRKLELSDRILSPESFPTFDFD</sequence>
<reference evidence="2" key="1">
    <citation type="submission" date="2016-10" db="EMBL/GenBank/DDBJ databases">
        <authorList>
            <person name="Benchimol M."/>
            <person name="Almeida L.G."/>
            <person name="Vasconcelos A.T."/>
            <person name="Perreira-Neves A."/>
            <person name="Rosa I.A."/>
            <person name="Tasca T."/>
            <person name="Bogo M.R."/>
            <person name="de Souza W."/>
        </authorList>
    </citation>
    <scope>NUCLEOTIDE SEQUENCE [LARGE SCALE GENOMIC DNA]</scope>
    <source>
        <strain evidence="2">K</strain>
    </source>
</reference>
<gene>
    <name evidence="2" type="ORF">TRFO_12727</name>
</gene>
<protein>
    <recommendedName>
        <fullName evidence="4">DUF1152 domain-containing protein</fullName>
    </recommendedName>
</protein>
<accession>A0A1J4L4W7</accession>
<dbReference type="EMBL" id="MLAK01000046">
    <property type="protein sequence ID" value="OHT17028.1"/>
    <property type="molecule type" value="Genomic_DNA"/>
</dbReference>
<evidence type="ECO:0000313" key="2">
    <source>
        <dbReference type="EMBL" id="OHT17028.1"/>
    </source>
</evidence>
<dbReference type="AlphaFoldDB" id="A0A1J4L4W7"/>
<feature type="transmembrane region" description="Helical" evidence="1">
    <location>
        <begin position="20"/>
        <end position="42"/>
    </location>
</feature>
<keyword evidence="1" id="KW-0472">Membrane</keyword>
<evidence type="ECO:0000313" key="3">
    <source>
        <dbReference type="Proteomes" id="UP000179807"/>
    </source>
</evidence>
<dbReference type="RefSeq" id="XP_068370164.1">
    <property type="nucleotide sequence ID" value="XM_068496815.1"/>
</dbReference>
<dbReference type="GeneID" id="94831519"/>
<keyword evidence="1" id="KW-1133">Transmembrane helix</keyword>